<keyword evidence="2" id="KW-1185">Reference proteome</keyword>
<organism evidence="1 2">
    <name type="scientific">Eragrostis curvula</name>
    <name type="common">weeping love grass</name>
    <dbReference type="NCBI Taxonomy" id="38414"/>
    <lineage>
        <taxon>Eukaryota</taxon>
        <taxon>Viridiplantae</taxon>
        <taxon>Streptophyta</taxon>
        <taxon>Embryophyta</taxon>
        <taxon>Tracheophyta</taxon>
        <taxon>Spermatophyta</taxon>
        <taxon>Magnoliopsida</taxon>
        <taxon>Liliopsida</taxon>
        <taxon>Poales</taxon>
        <taxon>Poaceae</taxon>
        <taxon>PACMAD clade</taxon>
        <taxon>Chloridoideae</taxon>
        <taxon>Eragrostideae</taxon>
        <taxon>Eragrostidinae</taxon>
        <taxon>Eragrostis</taxon>
    </lineage>
</organism>
<dbReference type="EMBL" id="RWGY01000051">
    <property type="protein sequence ID" value="TVU06239.1"/>
    <property type="molecule type" value="Genomic_DNA"/>
</dbReference>
<protein>
    <submittedName>
        <fullName evidence="1">Uncharacterized protein</fullName>
    </submittedName>
</protein>
<name>A0A5J9T498_9POAL</name>
<reference evidence="1 2" key="1">
    <citation type="journal article" date="2019" name="Sci. Rep.">
        <title>A high-quality genome of Eragrostis curvula grass provides insights into Poaceae evolution and supports new strategies to enhance forage quality.</title>
        <authorList>
            <person name="Carballo J."/>
            <person name="Santos B.A.C.M."/>
            <person name="Zappacosta D."/>
            <person name="Garbus I."/>
            <person name="Selva J.P."/>
            <person name="Gallo C.A."/>
            <person name="Diaz A."/>
            <person name="Albertini E."/>
            <person name="Caccamo M."/>
            <person name="Echenique V."/>
        </authorList>
    </citation>
    <scope>NUCLEOTIDE SEQUENCE [LARGE SCALE GENOMIC DNA]</scope>
    <source>
        <strain evidence="2">cv. Victoria</strain>
        <tissue evidence="1">Leaf</tissue>
    </source>
</reference>
<dbReference type="Proteomes" id="UP000324897">
    <property type="component" value="Unassembled WGS sequence"/>
</dbReference>
<comment type="caution">
    <text evidence="1">The sequence shown here is derived from an EMBL/GenBank/DDBJ whole genome shotgun (WGS) entry which is preliminary data.</text>
</comment>
<evidence type="ECO:0000313" key="1">
    <source>
        <dbReference type="EMBL" id="TVU06239.1"/>
    </source>
</evidence>
<dbReference type="AlphaFoldDB" id="A0A5J9T498"/>
<proteinExistence type="predicted"/>
<evidence type="ECO:0000313" key="2">
    <source>
        <dbReference type="Proteomes" id="UP000324897"/>
    </source>
</evidence>
<feature type="non-terminal residue" evidence="1">
    <location>
        <position position="1"/>
    </location>
</feature>
<dbReference type="Gramene" id="TVU06239">
    <property type="protein sequence ID" value="TVU06239"/>
    <property type="gene ID" value="EJB05_49441"/>
</dbReference>
<sequence length="155" mass="16551">YPATFEPSSPTFHALPILPLPPQSLHLAVGDGAQLDGATSVGISFSESVDSRSSSQPTAASVERRSINQGLNGFLHLLPWTTGFAKLRSGQAKPRAGSVRSPGVDLRCSRCGRPHYPGPHRRCRIEAESFSSPCIKGKVKPVHVVDVPGHARLKP</sequence>
<accession>A0A5J9T498</accession>
<gene>
    <name evidence="1" type="ORF">EJB05_49441</name>
</gene>